<dbReference type="OrthoDB" id="6532169at2"/>
<dbReference type="AlphaFoldDB" id="A0A2N3PJ75"/>
<evidence type="ECO:0000313" key="7">
    <source>
        <dbReference type="Proteomes" id="UP000233350"/>
    </source>
</evidence>
<keyword evidence="4" id="KW-0808">Transferase</keyword>
<evidence type="ECO:0000313" key="6">
    <source>
        <dbReference type="EMBL" id="PKT81055.1"/>
    </source>
</evidence>
<dbReference type="Proteomes" id="UP000233350">
    <property type="component" value="Unassembled WGS sequence"/>
</dbReference>
<evidence type="ECO:0008006" key="8">
    <source>
        <dbReference type="Google" id="ProtNLM"/>
    </source>
</evidence>
<gene>
    <name evidence="6" type="ORF">BCM31_04525</name>
</gene>
<dbReference type="RefSeq" id="WP_101313116.1">
    <property type="nucleotide sequence ID" value="NZ_CP063529.1"/>
</dbReference>
<dbReference type="EMBL" id="MBPK01000032">
    <property type="protein sequence ID" value="PKT81055.1"/>
    <property type="molecule type" value="Genomic_DNA"/>
</dbReference>
<keyword evidence="7" id="KW-1185">Reference proteome</keyword>
<keyword evidence="2" id="KW-0997">Cell inner membrane</keyword>
<evidence type="ECO:0000256" key="1">
    <source>
        <dbReference type="ARBA" id="ARBA00022475"/>
    </source>
</evidence>
<evidence type="ECO:0000256" key="2">
    <source>
        <dbReference type="ARBA" id="ARBA00022519"/>
    </source>
</evidence>
<evidence type="ECO:0000256" key="4">
    <source>
        <dbReference type="ARBA" id="ARBA00022679"/>
    </source>
</evidence>
<dbReference type="GO" id="GO:0009246">
    <property type="term" value="P:enterobacterial common antigen biosynthetic process"/>
    <property type="evidence" value="ECO:0007669"/>
    <property type="project" value="InterPro"/>
</dbReference>
<dbReference type="Pfam" id="PF07429">
    <property type="entry name" value="Glyco_transf_56"/>
    <property type="match status" value="1"/>
</dbReference>
<keyword evidence="1" id="KW-1003">Cell membrane</keyword>
<protein>
    <recommendedName>
        <fullName evidence="8">TDP-N-acetylfucosamine:lipid II N-acetylfucosaminyltransferase</fullName>
    </recommendedName>
</protein>
<comment type="caution">
    <text evidence="6">The sequence shown here is derived from an EMBL/GenBank/DDBJ whole genome shotgun (WGS) entry which is preliminary data.</text>
</comment>
<evidence type="ECO:0000256" key="3">
    <source>
        <dbReference type="ARBA" id="ARBA00022676"/>
    </source>
</evidence>
<dbReference type="STRING" id="556267.HWAG_00262"/>
<evidence type="ECO:0000256" key="5">
    <source>
        <dbReference type="ARBA" id="ARBA00023136"/>
    </source>
</evidence>
<keyword evidence="3" id="KW-0328">Glycosyltransferase</keyword>
<reference evidence="6 7" key="1">
    <citation type="submission" date="2016-07" db="EMBL/GenBank/DDBJ databases">
        <title>Detection of Helicobacter winghamensis from caecal content of red fox (Vulpes vulpes).</title>
        <authorList>
            <person name="Zanoni R.G."/>
            <person name="Florio D."/>
            <person name="Caffara M."/>
            <person name="Renzi M."/>
            <person name="Parisi A."/>
            <person name="Pasquali F."/>
            <person name="Manfreda G."/>
        </authorList>
    </citation>
    <scope>NUCLEOTIDE SEQUENCE [LARGE SCALE GENOMIC DNA]</scope>
    <source>
        <strain evidence="6 7">295_13</strain>
    </source>
</reference>
<organism evidence="6 7">
    <name type="scientific">Helicobacter winghamensis</name>
    <dbReference type="NCBI Taxonomy" id="157268"/>
    <lineage>
        <taxon>Bacteria</taxon>
        <taxon>Pseudomonadati</taxon>
        <taxon>Campylobacterota</taxon>
        <taxon>Epsilonproteobacteria</taxon>
        <taxon>Campylobacterales</taxon>
        <taxon>Helicobacteraceae</taxon>
        <taxon>Helicobacter</taxon>
    </lineage>
</organism>
<keyword evidence="5" id="KW-0472">Membrane</keyword>
<accession>A0A2N3PJ75</accession>
<dbReference type="GO" id="GO:0008417">
    <property type="term" value="F:fucosyltransferase activity"/>
    <property type="evidence" value="ECO:0007669"/>
    <property type="project" value="InterPro"/>
</dbReference>
<sequence length="356" mass="42506">MKMLHIVVYEDKFTPQLIYKLNTYFADKKTFYVLVDKKGRKEFPKELLAYDNVMIYQGIKDFWKLLKLASGVRVVVYNALFYRFFLQMQLLACAIFKPKVWIVWSADMYLRDCSNLLKKLYNRFLVSRFAYLATPIEGDFANYQKIWGFGVKNLRFFFPFSQDILKIPLTQKESQTTWIQVGNSGHFTNRHLEVLEMLKCYKDKDIKIVIPLSYGCNKDYQQSVESAYREVFGEEKIWILKENLPFVEYVKLLGHIDIGIFHHFVQEAGHNVMLLEAFGKKCYICSQNTLYNMSKVVFNVKVFRTEDLENSPFEEFIAWDSKDSRENMEKMRYFVSDEFFKDEIEKFYDVLQKEIQ</sequence>
<name>A0A2N3PJ75_9HELI</name>
<dbReference type="InterPro" id="IPR009993">
    <property type="entry name" value="WecF"/>
</dbReference>
<proteinExistence type="predicted"/>